<sequence length="372" mass="42201">MKKFKVFLLVFFSLCIFPFFVSAGDFPRVDGPCGLVFPKDHGPHPDFRTEWWYYTGNLTTDTGRHFGYQLTFFRSRLGPPDRFAQPEKPSFWRTEEIWMAHGAVSDMEGRRHFHASRLMRPEPGMVLWGMEDAAFFIHMGEWTMNLGEKKQHLALVEHDFAFSFELEPEKPLILHGDGGYSLKGNAPERASCYYSFTRLKTRGSIILGEEKYGLEGLSWMDHEFSSEPLDPDAVGWDWFSIQLSDAYDLMFFQVRAKDGSALIYSGTLVDPEGKSVSIPMEDVALSVQSTWRSPESGAVYPVAWRLQLPSVDLDLYFETPLKDQEMRPQDSPGSVIYWEGSILVSGTRKGKALTGKGYAELTGYAGSMAGRL</sequence>
<name>A0ABT3NAL6_9BACT</name>
<dbReference type="Gene3D" id="2.40.370.10">
    <property type="entry name" value="AttH-like domain"/>
    <property type="match status" value="2"/>
</dbReference>
<evidence type="ECO:0000259" key="2">
    <source>
        <dbReference type="Pfam" id="PF07143"/>
    </source>
</evidence>
<organism evidence="3 4">
    <name type="scientific">Desulfobotulus pelophilus</name>
    <dbReference type="NCBI Taxonomy" id="2823377"/>
    <lineage>
        <taxon>Bacteria</taxon>
        <taxon>Pseudomonadati</taxon>
        <taxon>Thermodesulfobacteriota</taxon>
        <taxon>Desulfobacteria</taxon>
        <taxon>Desulfobacterales</taxon>
        <taxon>Desulfobacteraceae</taxon>
        <taxon>Desulfobotulus</taxon>
    </lineage>
</organism>
<feature type="signal peptide" evidence="1">
    <location>
        <begin position="1"/>
        <end position="23"/>
    </location>
</feature>
<dbReference type="Pfam" id="PF07143">
    <property type="entry name" value="CrtC"/>
    <property type="match status" value="1"/>
</dbReference>
<feature type="domain" description="AttH" evidence="2">
    <location>
        <begin position="49"/>
        <end position="226"/>
    </location>
</feature>
<proteinExistence type="predicted"/>
<keyword evidence="4" id="KW-1185">Reference proteome</keyword>
<accession>A0ABT3NAL6</accession>
<keyword evidence="1" id="KW-0732">Signal</keyword>
<dbReference type="InterPro" id="IPR023374">
    <property type="entry name" value="AttH-like_dom_sf"/>
</dbReference>
<feature type="chain" id="PRO_5046901189" evidence="1">
    <location>
        <begin position="24"/>
        <end position="372"/>
    </location>
</feature>
<dbReference type="RefSeq" id="WP_265425425.1">
    <property type="nucleotide sequence ID" value="NZ_JAPFPW010000012.1"/>
</dbReference>
<evidence type="ECO:0000313" key="4">
    <source>
        <dbReference type="Proteomes" id="UP001209681"/>
    </source>
</evidence>
<protein>
    <submittedName>
        <fullName evidence="3">Carotenoid 1,2-hydratase</fullName>
    </submittedName>
</protein>
<dbReference type="PANTHER" id="PTHR38591:SF1">
    <property type="entry name" value="BLL1000 PROTEIN"/>
    <property type="match status" value="1"/>
</dbReference>
<evidence type="ECO:0000256" key="1">
    <source>
        <dbReference type="SAM" id="SignalP"/>
    </source>
</evidence>
<dbReference type="InterPro" id="IPR010791">
    <property type="entry name" value="AttH_dom"/>
</dbReference>
<evidence type="ECO:0000313" key="3">
    <source>
        <dbReference type="EMBL" id="MCW7754510.1"/>
    </source>
</evidence>
<dbReference type="Proteomes" id="UP001209681">
    <property type="component" value="Unassembled WGS sequence"/>
</dbReference>
<comment type="caution">
    <text evidence="3">The sequence shown here is derived from an EMBL/GenBank/DDBJ whole genome shotgun (WGS) entry which is preliminary data.</text>
</comment>
<gene>
    <name evidence="3" type="ORF">OOT00_10990</name>
</gene>
<dbReference type="Pfam" id="PF17186">
    <property type="entry name" value="Lipocalin_9"/>
    <property type="match status" value="1"/>
</dbReference>
<dbReference type="PANTHER" id="PTHR38591">
    <property type="entry name" value="HYDROLASE"/>
    <property type="match status" value="1"/>
</dbReference>
<dbReference type="EMBL" id="JAPFPW010000012">
    <property type="protein sequence ID" value="MCW7754510.1"/>
    <property type="molecule type" value="Genomic_DNA"/>
</dbReference>
<reference evidence="3 4" key="1">
    <citation type="submission" date="2022-11" db="EMBL/GenBank/DDBJ databases">
        <title>Desulfobotulus tamanensis H1 sp. nov. - anaerobic, alkaliphilic, sulphate reducing bacterium isolated from terrestrial mud volcano.</title>
        <authorList>
            <person name="Frolova A."/>
            <person name="Merkel A.Y."/>
            <person name="Slobodkin A.I."/>
        </authorList>
    </citation>
    <scope>NUCLEOTIDE SEQUENCE [LARGE SCALE GENOMIC DNA]</scope>
    <source>
        <strain evidence="3 4">H1</strain>
    </source>
</reference>
<dbReference type="SUPFAM" id="SSF159245">
    <property type="entry name" value="AttH-like"/>
    <property type="match status" value="1"/>
</dbReference>